<sequence>MIEIYLFVNPLGKICLNIEREILKFAQAESKKIQLRLIPLVNMKTIKNLLKVHAITSTDITGRNELFENMYSAALDFKAAQLQGKKKGRHILLNLQQMIAEENIPYSTVLAEKLIVEAGGDLEMFQADRHSSFVKDSFQIDQQIAREMGVSKHPSAVIYNYACDRDFGVLIEEYLTIEHIKRLCETSEENYVHFHDPIQLAEDFEHSVPKGHLHLL</sequence>
<dbReference type="RefSeq" id="WP_086349143.1">
    <property type="nucleotide sequence ID" value="NZ_CP147247.1"/>
</dbReference>
<dbReference type="Proteomes" id="UP000195141">
    <property type="component" value="Chromosome"/>
</dbReference>
<reference evidence="2" key="3">
    <citation type="submission" date="2024-03" db="EMBL/GenBank/DDBJ databases">
        <title>The Genome Sequence of Enterococcus sp. DIV0242b.</title>
        <authorList>
            <consortium name="The Broad Institute Genomics Platform"/>
            <consortium name="The Broad Institute Microbial Omics Core"/>
            <consortium name="The Broad Institute Genomic Center for Infectious Diseases"/>
            <person name="Earl A."/>
            <person name="Manson A."/>
            <person name="Gilmore M."/>
            <person name="Schwartman J."/>
            <person name="Shea T."/>
            <person name="Abouelleil A."/>
            <person name="Cao P."/>
            <person name="Chapman S."/>
            <person name="Cusick C."/>
            <person name="Young S."/>
            <person name="Neafsey D."/>
            <person name="Nusbaum C."/>
            <person name="Birren B."/>
        </authorList>
    </citation>
    <scope>NUCLEOTIDE SEQUENCE</scope>
    <source>
        <strain evidence="2">9E7_DIV0242</strain>
    </source>
</reference>
<dbReference type="Gene3D" id="3.40.30.10">
    <property type="entry name" value="Glutaredoxin"/>
    <property type="match status" value="1"/>
</dbReference>
<protein>
    <recommendedName>
        <fullName evidence="4">Dithiol-disulfide isomerase</fullName>
    </recommendedName>
</protein>
<dbReference type="Pfam" id="PF13743">
    <property type="entry name" value="Thioredoxin_5"/>
    <property type="match status" value="1"/>
</dbReference>
<evidence type="ECO:0000313" key="3">
    <source>
        <dbReference type="Proteomes" id="UP000195141"/>
    </source>
</evidence>
<reference evidence="1" key="1">
    <citation type="submission" date="2017-05" db="EMBL/GenBank/DDBJ databases">
        <title>The Genome Sequence of Enterococcus sp. 9E7_DIV0242.</title>
        <authorList>
            <consortium name="The Broad Institute Genomics Platform"/>
            <consortium name="The Broad Institute Genomic Center for Infectious Diseases"/>
            <person name="Earl A."/>
            <person name="Manson A."/>
            <person name="Schwartman J."/>
            <person name="Gilmore M."/>
            <person name="Abouelleil A."/>
            <person name="Cao P."/>
            <person name="Chapman S."/>
            <person name="Cusick C."/>
            <person name="Shea T."/>
            <person name="Young S."/>
            <person name="Neafsey D."/>
            <person name="Nusbaum C."/>
            <person name="Birren B."/>
        </authorList>
    </citation>
    <scope>NUCLEOTIDE SEQUENCE [LARGE SCALE GENOMIC DNA]</scope>
    <source>
        <strain evidence="1">9E7_DIV0242</strain>
    </source>
</reference>
<dbReference type="AlphaFoldDB" id="A0A242K6C6"/>
<dbReference type="SUPFAM" id="SSF52833">
    <property type="entry name" value="Thioredoxin-like"/>
    <property type="match status" value="1"/>
</dbReference>
<organism evidence="1">
    <name type="scientific">Candidatus Enterococcus clewellii</name>
    <dbReference type="NCBI Taxonomy" id="1834193"/>
    <lineage>
        <taxon>Bacteria</taxon>
        <taxon>Bacillati</taxon>
        <taxon>Bacillota</taxon>
        <taxon>Bacilli</taxon>
        <taxon>Lactobacillales</taxon>
        <taxon>Enterococcaceae</taxon>
        <taxon>Enterococcus</taxon>
    </lineage>
</organism>
<dbReference type="EMBL" id="CP147247">
    <property type="protein sequence ID" value="WYJ92172.1"/>
    <property type="molecule type" value="Genomic_DNA"/>
</dbReference>
<evidence type="ECO:0008006" key="4">
    <source>
        <dbReference type="Google" id="ProtNLM"/>
    </source>
</evidence>
<name>A0A242K6C6_9ENTE</name>
<reference evidence="2" key="2">
    <citation type="submission" date="2017-05" db="EMBL/GenBank/DDBJ databases">
        <authorList>
            <consortium name="The Broad Institute Genomics Platform"/>
            <consortium name="The Broad Institute Genomic Center for Infectious Diseases"/>
            <person name="Earl A."/>
            <person name="Manson A."/>
            <person name="Schwartman J."/>
            <person name="Gilmore M."/>
            <person name="Abouelleil A."/>
            <person name="Cao P."/>
            <person name="Chapman S."/>
            <person name="Cusick C."/>
            <person name="Shea T."/>
            <person name="Young S."/>
            <person name="Neafsey D."/>
            <person name="Nusbaum C."/>
            <person name="Birren B."/>
        </authorList>
    </citation>
    <scope>NUCLEOTIDE SEQUENCE</scope>
    <source>
        <strain evidence="2">9E7_DIV0242</strain>
    </source>
</reference>
<evidence type="ECO:0000313" key="2">
    <source>
        <dbReference type="EMBL" id="WYJ92172.1"/>
    </source>
</evidence>
<dbReference type="EMBL" id="NGMM01000003">
    <property type="protein sequence ID" value="OTP15860.1"/>
    <property type="molecule type" value="Genomic_DNA"/>
</dbReference>
<keyword evidence="3" id="KW-1185">Reference proteome</keyword>
<proteinExistence type="predicted"/>
<dbReference type="InterPro" id="IPR036249">
    <property type="entry name" value="Thioredoxin-like_sf"/>
</dbReference>
<evidence type="ECO:0000313" key="1">
    <source>
        <dbReference type="EMBL" id="OTP15860.1"/>
    </source>
</evidence>
<gene>
    <name evidence="1" type="ORF">A5888_002074</name>
    <name evidence="2" type="ORF">A5888_003945</name>
</gene>
<dbReference type="OrthoDB" id="2156137at2"/>
<accession>A0A242K6C6</accession>